<protein>
    <recommendedName>
        <fullName evidence="1">VOC domain-containing protein</fullName>
    </recommendedName>
</protein>
<dbReference type="InterPro" id="IPR029068">
    <property type="entry name" value="Glyas_Bleomycin-R_OHBP_Dase"/>
</dbReference>
<proteinExistence type="predicted"/>
<dbReference type="InterPro" id="IPR037523">
    <property type="entry name" value="VOC_core"/>
</dbReference>
<dbReference type="Pfam" id="PF18029">
    <property type="entry name" value="Glyoxalase_6"/>
    <property type="match status" value="1"/>
</dbReference>
<dbReference type="PROSITE" id="PS51819">
    <property type="entry name" value="VOC"/>
    <property type="match status" value="1"/>
</dbReference>
<evidence type="ECO:0000313" key="3">
    <source>
        <dbReference type="Proteomes" id="UP000219565"/>
    </source>
</evidence>
<reference evidence="2 3" key="1">
    <citation type="submission" date="2017-09" db="EMBL/GenBank/DDBJ databases">
        <authorList>
            <person name="Ehlers B."/>
            <person name="Leendertz F.H."/>
        </authorList>
    </citation>
    <scope>NUCLEOTIDE SEQUENCE [LARGE SCALE GENOMIC DNA]</scope>
    <source>
        <strain evidence="2 3">DSM 45537</strain>
    </source>
</reference>
<dbReference type="CDD" id="cd06587">
    <property type="entry name" value="VOC"/>
    <property type="match status" value="1"/>
</dbReference>
<accession>A0A285LY53</accession>
<dbReference type="PANTHER" id="PTHR35908">
    <property type="entry name" value="HYPOTHETICAL FUSION PROTEIN"/>
    <property type="match status" value="1"/>
</dbReference>
<dbReference type="AlphaFoldDB" id="A0A285LY53"/>
<name>A0A285LY53_9NOCA</name>
<dbReference type="PANTHER" id="PTHR35908:SF1">
    <property type="entry name" value="CONSERVED PROTEIN"/>
    <property type="match status" value="1"/>
</dbReference>
<gene>
    <name evidence="2" type="ORF">SAMN04244553_5545</name>
</gene>
<dbReference type="SUPFAM" id="SSF54593">
    <property type="entry name" value="Glyoxalase/Bleomycin resistance protein/Dihydroxybiphenyl dioxygenase"/>
    <property type="match status" value="1"/>
</dbReference>
<dbReference type="InterPro" id="IPR041581">
    <property type="entry name" value="Glyoxalase_6"/>
</dbReference>
<feature type="domain" description="VOC" evidence="1">
    <location>
        <begin position="14"/>
        <end position="126"/>
    </location>
</feature>
<dbReference type="Proteomes" id="UP000219565">
    <property type="component" value="Unassembled WGS sequence"/>
</dbReference>
<dbReference type="EMBL" id="OBEG01000006">
    <property type="protein sequence ID" value="SNY88566.1"/>
    <property type="molecule type" value="Genomic_DNA"/>
</dbReference>
<organism evidence="2 3">
    <name type="scientific">Nocardia amikacinitolerans</name>
    <dbReference type="NCBI Taxonomy" id="756689"/>
    <lineage>
        <taxon>Bacteria</taxon>
        <taxon>Bacillati</taxon>
        <taxon>Actinomycetota</taxon>
        <taxon>Actinomycetes</taxon>
        <taxon>Mycobacteriales</taxon>
        <taxon>Nocardiaceae</taxon>
        <taxon>Nocardia</taxon>
    </lineage>
</organism>
<keyword evidence="3" id="KW-1185">Reference proteome</keyword>
<sequence length="130" mass="14017">MARPTLPCVTEPFRIAGLSLDCADPDALARFYLDLLGGHTLWNKERSAAIRIPSGLAVIAQRIPDYKPPVWPGSSIVHLDLAADDDLDACEQRALALGAVPAPTQPGDRWRVLLDPAGHPFCITTAQLPD</sequence>
<dbReference type="Gene3D" id="3.10.180.10">
    <property type="entry name" value="2,3-Dihydroxybiphenyl 1,2-Dioxygenase, domain 1"/>
    <property type="match status" value="1"/>
</dbReference>
<evidence type="ECO:0000259" key="1">
    <source>
        <dbReference type="PROSITE" id="PS51819"/>
    </source>
</evidence>
<dbReference type="STRING" id="1379680.GCA_001612615_01785"/>
<evidence type="ECO:0000313" key="2">
    <source>
        <dbReference type="EMBL" id="SNY88566.1"/>
    </source>
</evidence>